<feature type="transmembrane region" description="Helical" evidence="11">
    <location>
        <begin position="168"/>
        <end position="187"/>
    </location>
</feature>
<comment type="subcellular location">
    <subcellularLocation>
        <location evidence="1">Cell membrane</location>
        <topology evidence="1">Multi-pass membrane protein</topology>
    </subcellularLocation>
</comment>
<dbReference type="EMBL" id="JAODUO010000639">
    <property type="protein sequence ID" value="KAK2176797.1"/>
    <property type="molecule type" value="Genomic_DNA"/>
</dbReference>
<dbReference type="GO" id="GO:0004983">
    <property type="term" value="F:neuropeptide Y receptor activity"/>
    <property type="evidence" value="ECO:0007669"/>
    <property type="project" value="InterPro"/>
</dbReference>
<dbReference type="PRINTS" id="PR00237">
    <property type="entry name" value="GPCRRHODOPSN"/>
</dbReference>
<dbReference type="Pfam" id="PF00001">
    <property type="entry name" value="7tm_1"/>
    <property type="match status" value="1"/>
</dbReference>
<dbReference type="Proteomes" id="UP001209878">
    <property type="component" value="Unassembled WGS sequence"/>
</dbReference>
<reference evidence="13" key="1">
    <citation type="journal article" date="2023" name="Mol. Biol. Evol.">
        <title>Third-Generation Sequencing Reveals the Adaptive Role of the Epigenome in Three Deep-Sea Polychaetes.</title>
        <authorList>
            <person name="Perez M."/>
            <person name="Aroh O."/>
            <person name="Sun Y."/>
            <person name="Lan Y."/>
            <person name="Juniper S.K."/>
            <person name="Young C.R."/>
            <person name="Angers B."/>
            <person name="Qian P.Y."/>
        </authorList>
    </citation>
    <scope>NUCLEOTIDE SEQUENCE</scope>
    <source>
        <strain evidence="13">R07B-5</strain>
    </source>
</reference>
<keyword evidence="9 10" id="KW-0807">Transducer</keyword>
<evidence type="ECO:0000256" key="2">
    <source>
        <dbReference type="ARBA" id="ARBA00010663"/>
    </source>
</evidence>
<comment type="caution">
    <text evidence="13">The sequence shown here is derived from an EMBL/GenBank/DDBJ whole genome shotgun (WGS) entry which is preliminary data.</text>
</comment>
<evidence type="ECO:0000313" key="13">
    <source>
        <dbReference type="EMBL" id="KAK2176797.1"/>
    </source>
</evidence>
<evidence type="ECO:0000256" key="9">
    <source>
        <dbReference type="ARBA" id="ARBA00023224"/>
    </source>
</evidence>
<dbReference type="AlphaFoldDB" id="A0AAD9NNF2"/>
<evidence type="ECO:0000256" key="1">
    <source>
        <dbReference type="ARBA" id="ARBA00004651"/>
    </source>
</evidence>
<dbReference type="PRINTS" id="PR01012">
    <property type="entry name" value="NRPEPTIDEYR"/>
</dbReference>
<dbReference type="PANTHER" id="PTHR24241:SF76">
    <property type="entry name" value="NEUROPEPTIDE SIFAMIDE RECEPTOR"/>
    <property type="match status" value="1"/>
</dbReference>
<dbReference type="Gene3D" id="1.20.1070.10">
    <property type="entry name" value="Rhodopsin 7-helix transmembrane proteins"/>
    <property type="match status" value="1"/>
</dbReference>
<evidence type="ECO:0000256" key="3">
    <source>
        <dbReference type="ARBA" id="ARBA00022475"/>
    </source>
</evidence>
<dbReference type="InterPro" id="IPR000276">
    <property type="entry name" value="GPCR_Rhodpsn"/>
</dbReference>
<evidence type="ECO:0000256" key="4">
    <source>
        <dbReference type="ARBA" id="ARBA00022692"/>
    </source>
</evidence>
<evidence type="ECO:0000256" key="5">
    <source>
        <dbReference type="ARBA" id="ARBA00022989"/>
    </source>
</evidence>
<gene>
    <name evidence="13" type="ORF">NP493_639g00002</name>
</gene>
<evidence type="ECO:0000313" key="14">
    <source>
        <dbReference type="Proteomes" id="UP001209878"/>
    </source>
</evidence>
<evidence type="ECO:0000256" key="11">
    <source>
        <dbReference type="SAM" id="Phobius"/>
    </source>
</evidence>
<dbReference type="InterPro" id="IPR000611">
    <property type="entry name" value="NPY_rcpt"/>
</dbReference>
<dbReference type="GO" id="GO:0005886">
    <property type="term" value="C:plasma membrane"/>
    <property type="evidence" value="ECO:0007669"/>
    <property type="project" value="UniProtKB-SubCell"/>
</dbReference>
<feature type="transmembrane region" description="Helical" evidence="11">
    <location>
        <begin position="129"/>
        <end position="156"/>
    </location>
</feature>
<dbReference type="PROSITE" id="PS00237">
    <property type="entry name" value="G_PROTEIN_RECEP_F1_1"/>
    <property type="match status" value="1"/>
</dbReference>
<protein>
    <recommendedName>
        <fullName evidence="12">G-protein coupled receptors family 1 profile domain-containing protein</fullName>
    </recommendedName>
</protein>
<evidence type="ECO:0000259" key="12">
    <source>
        <dbReference type="PROSITE" id="PS50262"/>
    </source>
</evidence>
<dbReference type="GO" id="GO:0032870">
    <property type="term" value="P:cellular response to hormone stimulus"/>
    <property type="evidence" value="ECO:0007669"/>
    <property type="project" value="TreeGrafter"/>
</dbReference>
<evidence type="ECO:0000256" key="6">
    <source>
        <dbReference type="ARBA" id="ARBA00023040"/>
    </source>
</evidence>
<accession>A0AAD9NNF2</accession>
<keyword evidence="3" id="KW-1003">Cell membrane</keyword>
<organism evidence="13 14">
    <name type="scientific">Ridgeia piscesae</name>
    <name type="common">Tubeworm</name>
    <dbReference type="NCBI Taxonomy" id="27915"/>
    <lineage>
        <taxon>Eukaryota</taxon>
        <taxon>Metazoa</taxon>
        <taxon>Spiralia</taxon>
        <taxon>Lophotrochozoa</taxon>
        <taxon>Annelida</taxon>
        <taxon>Polychaeta</taxon>
        <taxon>Sedentaria</taxon>
        <taxon>Canalipalpata</taxon>
        <taxon>Sabellida</taxon>
        <taxon>Siboglinidae</taxon>
        <taxon>Ridgeia</taxon>
    </lineage>
</organism>
<keyword evidence="4 10" id="KW-0812">Transmembrane</keyword>
<feature type="domain" description="G-protein coupled receptors family 1 profile" evidence="12">
    <location>
        <begin position="68"/>
        <end position="343"/>
    </location>
</feature>
<dbReference type="GO" id="GO:0042277">
    <property type="term" value="F:peptide binding"/>
    <property type="evidence" value="ECO:0007669"/>
    <property type="project" value="TreeGrafter"/>
</dbReference>
<feature type="transmembrane region" description="Helical" evidence="11">
    <location>
        <begin position="230"/>
        <end position="255"/>
    </location>
</feature>
<keyword evidence="6 10" id="KW-0297">G-protein coupled receptor</keyword>
<keyword evidence="14" id="KW-1185">Reference proteome</keyword>
<keyword evidence="5 11" id="KW-1133">Transmembrane helix</keyword>
<dbReference type="PROSITE" id="PS50262">
    <property type="entry name" value="G_PROTEIN_RECEP_F1_2"/>
    <property type="match status" value="1"/>
</dbReference>
<dbReference type="PANTHER" id="PTHR24241">
    <property type="entry name" value="NEUROPEPTIDE RECEPTOR-RELATED G-PROTEIN COUPLED RECEPTOR"/>
    <property type="match status" value="1"/>
</dbReference>
<feature type="transmembrane region" description="Helical" evidence="11">
    <location>
        <begin position="57"/>
        <end position="76"/>
    </location>
</feature>
<dbReference type="InterPro" id="IPR017452">
    <property type="entry name" value="GPCR_Rhodpsn_7TM"/>
</dbReference>
<evidence type="ECO:0000256" key="8">
    <source>
        <dbReference type="ARBA" id="ARBA00023170"/>
    </source>
</evidence>
<name>A0AAD9NNF2_RIDPI</name>
<feature type="transmembrane region" description="Helical" evidence="11">
    <location>
        <begin position="88"/>
        <end position="109"/>
    </location>
</feature>
<proteinExistence type="inferred from homology"/>
<dbReference type="SUPFAM" id="SSF81321">
    <property type="entry name" value="Family A G protein-coupled receptor-like"/>
    <property type="match status" value="1"/>
</dbReference>
<sequence>MTELVSETAAVLTELVNETAAASQWSRNSSPAWDDLSQVPYPGLRVSLPWWEVCLNINIYSSIINVYVCLVCRYVVWRNKKLQTPTNFYIVNLAVSDLMVTCFCSWVHLVDSLSEGWVLGAFFCKFNSFSQVLALVSTILTLTLIACDRFFGVVFAMKARLTVRRANVYITCIWICSLVISSPLLVFRQQITRDWLDHREIWCADTWPVVVTRDPVTHALSVTRPSCTAYYTFVSVVLYFLPVVVMTGAYSIIVFKMKYTRIPGEHVAADARTQDTIKKKKIVVMLVTILSTFTVCWLPYQVAILYTTHRPNINTKLPVWYQHYQFFAVVMAHANSAVNPIIYTGFSDNFKKGARAILGFDKIQTYNGTLQKPTRLDGSNLQISFR</sequence>
<keyword evidence="8 10" id="KW-0675">Receptor</keyword>
<evidence type="ECO:0000256" key="10">
    <source>
        <dbReference type="RuleBase" id="RU000688"/>
    </source>
</evidence>
<feature type="transmembrane region" description="Helical" evidence="11">
    <location>
        <begin position="326"/>
        <end position="346"/>
    </location>
</feature>
<keyword evidence="7 11" id="KW-0472">Membrane</keyword>
<feature type="transmembrane region" description="Helical" evidence="11">
    <location>
        <begin position="282"/>
        <end position="306"/>
    </location>
</feature>
<comment type="similarity">
    <text evidence="2 10">Belongs to the G-protein coupled receptor 1 family.</text>
</comment>
<evidence type="ECO:0000256" key="7">
    <source>
        <dbReference type="ARBA" id="ARBA00023136"/>
    </source>
</evidence>